<reference evidence="1 2" key="1">
    <citation type="submission" date="2019-12" db="EMBL/GenBank/DDBJ databases">
        <authorList>
            <person name="Alioto T."/>
            <person name="Alioto T."/>
            <person name="Gomez Garrido J."/>
        </authorList>
    </citation>
    <scope>NUCLEOTIDE SEQUENCE [LARGE SCALE GENOMIC DNA]</scope>
</reference>
<dbReference type="OrthoDB" id="6159439at2759"/>
<dbReference type="Proteomes" id="UP000594638">
    <property type="component" value="Unassembled WGS sequence"/>
</dbReference>
<accession>A0A8S0SZW1</accession>
<proteinExistence type="predicted"/>
<name>A0A8S0SZW1_OLEEU</name>
<protein>
    <submittedName>
        <fullName evidence="1">Homeobox-leucine zipper ATHB-13-like</fullName>
    </submittedName>
</protein>
<gene>
    <name evidence="1" type="ORF">OLEA9_A084523</name>
</gene>
<evidence type="ECO:0000313" key="1">
    <source>
        <dbReference type="EMBL" id="CAA2997322.1"/>
    </source>
</evidence>
<dbReference type="Gramene" id="OE9A084523T1">
    <property type="protein sequence ID" value="OE9A084523C1"/>
    <property type="gene ID" value="OE9A084523"/>
</dbReference>
<keyword evidence="1" id="KW-0371">Homeobox</keyword>
<evidence type="ECO:0000313" key="2">
    <source>
        <dbReference type="Proteomes" id="UP000594638"/>
    </source>
</evidence>
<dbReference type="EMBL" id="CACTIH010005550">
    <property type="protein sequence ID" value="CAA2997322.1"/>
    <property type="molecule type" value="Genomic_DNA"/>
</dbReference>
<organism evidence="1 2">
    <name type="scientific">Olea europaea subsp. europaea</name>
    <dbReference type="NCBI Taxonomy" id="158383"/>
    <lineage>
        <taxon>Eukaryota</taxon>
        <taxon>Viridiplantae</taxon>
        <taxon>Streptophyta</taxon>
        <taxon>Embryophyta</taxon>
        <taxon>Tracheophyta</taxon>
        <taxon>Spermatophyta</taxon>
        <taxon>Magnoliopsida</taxon>
        <taxon>eudicotyledons</taxon>
        <taxon>Gunneridae</taxon>
        <taxon>Pentapetalae</taxon>
        <taxon>asterids</taxon>
        <taxon>lamiids</taxon>
        <taxon>Lamiales</taxon>
        <taxon>Oleaceae</taxon>
        <taxon>Oleeae</taxon>
        <taxon>Olea</taxon>
    </lineage>
</organism>
<keyword evidence="2" id="KW-1185">Reference proteome</keyword>
<dbReference type="GO" id="GO:0003677">
    <property type="term" value="F:DNA binding"/>
    <property type="evidence" value="ECO:0007669"/>
    <property type="project" value="UniProtKB-KW"/>
</dbReference>
<keyword evidence="1" id="KW-0238">DNA-binding</keyword>
<comment type="caution">
    <text evidence="1">The sequence shown here is derived from an EMBL/GenBank/DDBJ whole genome shotgun (WGS) entry which is preliminary data.</text>
</comment>
<sequence length="118" mass="13326">MAIGLTHQEMEGSCSNRSENSCDIKLDISRAPANDSPLSLHPSTRPLFTPSMRPNGVAQLFQTTCRLDIQYQKPEQTVKDESFCSMLCGMDDQIGFWPWLEQQLSHSMDIIPGYIITF</sequence>
<dbReference type="AlphaFoldDB" id="A0A8S0SZW1"/>